<organism evidence="8 9">
    <name type="scientific">Rhodotorula mucilaginosa</name>
    <name type="common">Yeast</name>
    <name type="synonym">Rhodotorula rubra</name>
    <dbReference type="NCBI Taxonomy" id="5537"/>
    <lineage>
        <taxon>Eukaryota</taxon>
        <taxon>Fungi</taxon>
        <taxon>Dikarya</taxon>
        <taxon>Basidiomycota</taxon>
        <taxon>Pucciniomycotina</taxon>
        <taxon>Microbotryomycetes</taxon>
        <taxon>Sporidiobolales</taxon>
        <taxon>Sporidiobolaceae</taxon>
        <taxon>Rhodotorula</taxon>
    </lineage>
</organism>
<keyword evidence="3" id="KW-0256">Endoplasmic reticulum</keyword>
<keyword evidence="2 7" id="KW-0812">Transmembrane</keyword>
<comment type="caution">
    <text evidence="8">The sequence shown here is derived from an EMBL/GenBank/DDBJ whole genome shotgun (WGS) entry which is preliminary data.</text>
</comment>
<evidence type="ECO:0000256" key="6">
    <source>
        <dbReference type="SAM" id="MobiDB-lite"/>
    </source>
</evidence>
<comment type="subcellular location">
    <subcellularLocation>
        <location evidence="1">Endoplasmic reticulum membrane</location>
        <topology evidence="1">Multi-pass membrane protein</topology>
    </subcellularLocation>
</comment>
<feature type="region of interest" description="Disordered" evidence="6">
    <location>
        <begin position="39"/>
        <end position="59"/>
    </location>
</feature>
<feature type="compositionally biased region" description="Polar residues" evidence="6">
    <location>
        <begin position="44"/>
        <end position="57"/>
    </location>
</feature>
<feature type="transmembrane region" description="Helical" evidence="7">
    <location>
        <begin position="170"/>
        <end position="190"/>
    </location>
</feature>
<keyword evidence="4 7" id="KW-1133">Transmembrane helix</keyword>
<dbReference type="Pfam" id="PF11712">
    <property type="entry name" value="Vma12"/>
    <property type="match status" value="1"/>
</dbReference>
<name>A0A9P6VY68_RHOMI</name>
<dbReference type="GO" id="GO:0005789">
    <property type="term" value="C:endoplasmic reticulum membrane"/>
    <property type="evidence" value="ECO:0007669"/>
    <property type="project" value="UniProtKB-SubCell"/>
</dbReference>
<evidence type="ECO:0008006" key="10">
    <source>
        <dbReference type="Google" id="ProtNLM"/>
    </source>
</evidence>
<keyword evidence="9" id="KW-1185">Reference proteome</keyword>
<dbReference type="PANTHER" id="PTHR31394:SF1">
    <property type="entry name" value="TRANSMEMBRANE PROTEIN 199"/>
    <property type="match status" value="1"/>
</dbReference>
<dbReference type="EMBL" id="PUHQ01000081">
    <property type="protein sequence ID" value="KAG0657437.1"/>
    <property type="molecule type" value="Genomic_DNA"/>
</dbReference>
<evidence type="ECO:0000256" key="4">
    <source>
        <dbReference type="ARBA" id="ARBA00022989"/>
    </source>
</evidence>
<evidence type="ECO:0000256" key="2">
    <source>
        <dbReference type="ARBA" id="ARBA00022692"/>
    </source>
</evidence>
<gene>
    <name evidence="8" type="ORF">C6P46_006511</name>
</gene>
<proteinExistence type="predicted"/>
<evidence type="ECO:0000256" key="7">
    <source>
        <dbReference type="SAM" id="Phobius"/>
    </source>
</evidence>
<feature type="transmembrane region" description="Helical" evidence="7">
    <location>
        <begin position="196"/>
        <end position="219"/>
    </location>
</feature>
<dbReference type="GO" id="GO:0070072">
    <property type="term" value="P:vacuolar proton-transporting V-type ATPase complex assembly"/>
    <property type="evidence" value="ECO:0007669"/>
    <property type="project" value="InterPro"/>
</dbReference>
<evidence type="ECO:0000313" key="9">
    <source>
        <dbReference type="Proteomes" id="UP000777482"/>
    </source>
</evidence>
<accession>A0A9P6VY68</accession>
<evidence type="ECO:0000256" key="1">
    <source>
        <dbReference type="ARBA" id="ARBA00004477"/>
    </source>
</evidence>
<dbReference type="InterPro" id="IPR021013">
    <property type="entry name" value="ATPase_Vma12"/>
</dbReference>
<evidence type="ECO:0000256" key="5">
    <source>
        <dbReference type="ARBA" id="ARBA00023136"/>
    </source>
</evidence>
<dbReference type="OrthoDB" id="19981at2759"/>
<keyword evidence="5 7" id="KW-0472">Membrane</keyword>
<dbReference type="PANTHER" id="PTHR31394">
    <property type="entry name" value="TRANSMEMBRANE PROTEIN 199"/>
    <property type="match status" value="1"/>
</dbReference>
<dbReference type="AlphaFoldDB" id="A0A9P6VY68"/>
<dbReference type="Proteomes" id="UP000777482">
    <property type="component" value="Unassembled WGS sequence"/>
</dbReference>
<evidence type="ECO:0000313" key="8">
    <source>
        <dbReference type="EMBL" id="KAG0657437.1"/>
    </source>
</evidence>
<reference evidence="8 9" key="1">
    <citation type="submission" date="2020-11" db="EMBL/GenBank/DDBJ databases">
        <title>Kefir isolates.</title>
        <authorList>
            <person name="Marcisauskas S."/>
            <person name="Kim Y."/>
            <person name="Blasche S."/>
        </authorList>
    </citation>
    <scope>NUCLEOTIDE SEQUENCE [LARGE SCALE GENOMIC DNA]</scope>
    <source>
        <strain evidence="8 9">KR</strain>
    </source>
</reference>
<protein>
    <recommendedName>
        <fullName evidence="10">Endoplasmic reticulum-based factor for assembly of V-ATPase-domain-containing protein</fullName>
    </recommendedName>
</protein>
<sequence>MVLLELTDELRDRLDALSPHLPFELRQRVATLLGPTHLDHHQSTTRQAETARSQSGGTVPHPLLVDVSAWTKSHGTPEQRDHYRLANLLRLTDVYAPPLPERVKSPELLAILADIQLRQDRIAYSSMTSLAPAPHPSLIPLHDPYDDPAHNGGGRTKSVAEEWAEIRRELGAIVNVGASMLAVGTAVWWVGGGRSYAARLCLALAGAVAIAAIEGFLYYRFFSALSAKKAREAAYPPMLSIPKLQGELSLGALKESKTGMRARKGIAVPKTG</sequence>
<evidence type="ECO:0000256" key="3">
    <source>
        <dbReference type="ARBA" id="ARBA00022824"/>
    </source>
</evidence>